<dbReference type="SUPFAM" id="SSF46626">
    <property type="entry name" value="Cytochrome c"/>
    <property type="match status" value="1"/>
</dbReference>
<dbReference type="PROSITE" id="PS51007">
    <property type="entry name" value="CYTC"/>
    <property type="match status" value="1"/>
</dbReference>
<comment type="caution">
    <text evidence="7">The sequence shown here is derived from an EMBL/GenBank/DDBJ whole genome shotgun (WGS) entry which is preliminary data.</text>
</comment>
<dbReference type="EMBL" id="BMXI01000022">
    <property type="protein sequence ID" value="GHC66780.1"/>
    <property type="molecule type" value="Genomic_DNA"/>
</dbReference>
<dbReference type="InterPro" id="IPR055557">
    <property type="entry name" value="DUF7133"/>
</dbReference>
<dbReference type="InterPro" id="IPR029010">
    <property type="entry name" value="ThuA-like"/>
</dbReference>
<feature type="domain" description="Cytochrome c" evidence="6">
    <location>
        <begin position="1030"/>
        <end position="1120"/>
    </location>
</feature>
<dbReference type="PANTHER" id="PTHR33546:SF1">
    <property type="entry name" value="LARGE, MULTIFUNCTIONAL SECRETED PROTEIN"/>
    <property type="match status" value="1"/>
</dbReference>
<dbReference type="InterPro" id="IPR009056">
    <property type="entry name" value="Cyt_c-like_dom"/>
</dbReference>
<reference evidence="7" key="1">
    <citation type="journal article" date="2014" name="Int. J. Syst. Evol. Microbiol.">
        <title>Complete genome sequence of Corynebacterium casei LMG S-19264T (=DSM 44701T), isolated from a smear-ripened cheese.</title>
        <authorList>
            <consortium name="US DOE Joint Genome Institute (JGI-PGF)"/>
            <person name="Walter F."/>
            <person name="Albersmeier A."/>
            <person name="Kalinowski J."/>
            <person name="Ruckert C."/>
        </authorList>
    </citation>
    <scope>NUCLEOTIDE SEQUENCE</scope>
    <source>
        <strain evidence="7">KCTC 12988</strain>
    </source>
</reference>
<evidence type="ECO:0000313" key="8">
    <source>
        <dbReference type="Proteomes" id="UP000644507"/>
    </source>
</evidence>
<dbReference type="AlphaFoldDB" id="A0A918TYM1"/>
<evidence type="ECO:0000256" key="1">
    <source>
        <dbReference type="ARBA" id="ARBA00022617"/>
    </source>
</evidence>
<dbReference type="InterPro" id="IPR011041">
    <property type="entry name" value="Quinoprot_gluc/sorb_DH_b-prop"/>
</dbReference>
<dbReference type="Gene3D" id="3.40.50.880">
    <property type="match status" value="1"/>
</dbReference>
<keyword evidence="8" id="KW-1185">Reference proteome</keyword>
<accession>A0A918TYM1</accession>
<dbReference type="InterPro" id="IPR013428">
    <property type="entry name" value="Membrane-bound_put_N"/>
</dbReference>
<dbReference type="SUPFAM" id="SSF49785">
    <property type="entry name" value="Galactose-binding domain-like"/>
    <property type="match status" value="1"/>
</dbReference>
<proteinExistence type="predicted"/>
<gene>
    <name evidence="7" type="ORF">GCM10007100_38320</name>
</gene>
<dbReference type="Pfam" id="PF00034">
    <property type="entry name" value="Cytochrom_C"/>
    <property type="match status" value="1"/>
</dbReference>
<dbReference type="NCBIfam" id="TIGR02604">
    <property type="entry name" value="Piru_Ver_Nterm"/>
    <property type="match status" value="1"/>
</dbReference>
<evidence type="ECO:0000313" key="7">
    <source>
        <dbReference type="EMBL" id="GHC66780.1"/>
    </source>
</evidence>
<dbReference type="GO" id="GO:0009055">
    <property type="term" value="F:electron transfer activity"/>
    <property type="evidence" value="ECO:0007669"/>
    <property type="project" value="InterPro"/>
</dbReference>
<dbReference type="Gene3D" id="2.60.120.260">
    <property type="entry name" value="Galactose-binding domain-like"/>
    <property type="match status" value="1"/>
</dbReference>
<dbReference type="InterPro" id="IPR036909">
    <property type="entry name" value="Cyt_c-like_dom_sf"/>
</dbReference>
<dbReference type="RefSeq" id="WP_189574042.1">
    <property type="nucleotide sequence ID" value="NZ_BMXI01000022.1"/>
</dbReference>
<dbReference type="PANTHER" id="PTHR33546">
    <property type="entry name" value="LARGE, MULTIFUNCTIONAL SECRETED PROTEIN-RELATED"/>
    <property type="match status" value="1"/>
</dbReference>
<dbReference type="InterPro" id="IPR029062">
    <property type="entry name" value="Class_I_gatase-like"/>
</dbReference>
<dbReference type="InterPro" id="IPR011042">
    <property type="entry name" value="6-blade_b-propeller_TolB-like"/>
</dbReference>
<evidence type="ECO:0000256" key="3">
    <source>
        <dbReference type="ARBA" id="ARBA00023004"/>
    </source>
</evidence>
<keyword evidence="3 4" id="KW-0408">Iron</keyword>
<dbReference type="Gene3D" id="1.10.760.10">
    <property type="entry name" value="Cytochrome c-like domain"/>
    <property type="match status" value="1"/>
</dbReference>
<keyword evidence="2 4" id="KW-0479">Metal-binding</keyword>
<dbReference type="SUPFAM" id="SSF50952">
    <property type="entry name" value="Soluble quinoprotein glucose dehydrogenase"/>
    <property type="match status" value="1"/>
</dbReference>
<dbReference type="Pfam" id="PF23500">
    <property type="entry name" value="DUF7133"/>
    <property type="match status" value="1"/>
</dbReference>
<organism evidence="7 8">
    <name type="scientific">Roseibacillus persicicus</name>
    <dbReference type="NCBI Taxonomy" id="454148"/>
    <lineage>
        <taxon>Bacteria</taxon>
        <taxon>Pseudomonadati</taxon>
        <taxon>Verrucomicrobiota</taxon>
        <taxon>Verrucomicrobiia</taxon>
        <taxon>Verrucomicrobiales</taxon>
        <taxon>Verrucomicrobiaceae</taxon>
        <taxon>Roseibacillus</taxon>
    </lineage>
</organism>
<keyword evidence="1 4" id="KW-0349">Heme</keyword>
<reference evidence="7" key="2">
    <citation type="submission" date="2020-09" db="EMBL/GenBank/DDBJ databases">
        <authorList>
            <person name="Sun Q."/>
            <person name="Kim S."/>
        </authorList>
    </citation>
    <scope>NUCLEOTIDE SEQUENCE</scope>
    <source>
        <strain evidence="7">KCTC 12988</strain>
    </source>
</reference>
<evidence type="ECO:0000256" key="2">
    <source>
        <dbReference type="ARBA" id="ARBA00022723"/>
    </source>
</evidence>
<dbReference type="Gene3D" id="2.120.10.30">
    <property type="entry name" value="TolB, C-terminal domain"/>
    <property type="match status" value="1"/>
</dbReference>
<evidence type="ECO:0000256" key="4">
    <source>
        <dbReference type="PROSITE-ProRule" id="PRU00433"/>
    </source>
</evidence>
<name>A0A918TYM1_9BACT</name>
<evidence type="ECO:0000256" key="5">
    <source>
        <dbReference type="SAM" id="MobiDB-lite"/>
    </source>
</evidence>
<protein>
    <recommendedName>
        <fullName evidence="6">Cytochrome c domain-containing protein</fullName>
    </recommendedName>
</protein>
<dbReference type="GO" id="GO:0046872">
    <property type="term" value="F:metal ion binding"/>
    <property type="evidence" value="ECO:0007669"/>
    <property type="project" value="UniProtKB-KW"/>
</dbReference>
<dbReference type="InterPro" id="IPR008979">
    <property type="entry name" value="Galactose-bd-like_sf"/>
</dbReference>
<feature type="region of interest" description="Disordered" evidence="5">
    <location>
        <begin position="831"/>
        <end position="857"/>
    </location>
</feature>
<evidence type="ECO:0000259" key="6">
    <source>
        <dbReference type="PROSITE" id="PS51007"/>
    </source>
</evidence>
<dbReference type="Proteomes" id="UP000644507">
    <property type="component" value="Unassembled WGS sequence"/>
</dbReference>
<dbReference type="Pfam" id="PF06283">
    <property type="entry name" value="ThuA"/>
    <property type="match status" value="1"/>
</dbReference>
<dbReference type="SUPFAM" id="SSF52317">
    <property type="entry name" value="Class I glutamine amidotransferase-like"/>
    <property type="match status" value="1"/>
</dbReference>
<sequence>MKKLPLLFTLALVALALGQALVIPKEDARRLNVLFFGAPTGNGPGHDPVTRYRAIKKHLGADGIDFTYAENPAVVFNPEVLEQYDAVLMYGNWEQNGTMPPKQEEALISYVENGGAFLPIHCASACYGQSQKFVELVGAKFRSHRDAVFSPKNVNRTHPITKDLEPVNAWDETYVHSDHNDDRVILQKRDDEPWTWVREVGQGRVFYTASGHDHRVWDTPEFHELIKRAVYWSVGSDRYRLLKGFAIPTLEQEEVSLPGYRERKEITMAQKPLSPVESMKLAQVPVGFELSLFASEPDIVNPIYVNWDHRGRAFVIETIDYPNNLQRGNLGHDRITICEDTNNDGRADKFTRFAEKLSIPTSLVFANGGVICTNGSELLFLKDTNGDDKADVREVLIDGFNMGDTHAGPSNLKWGPDGWIYATIGYSGFNGKVGDENHRFAQGLFRFLPDGSQMEWLQPTTNNTWGLGFTAEFDILGSTANGNPSFYMTFPRKTYDSVSLDQGRTPRADDNPLLNPSSADIRQVDQFDRYTAAAGHAIYTANRFPSSYHNQVAFICGPTAKLVGHFDLERQGAGWKATQSPNNTYNSADAWSAPVCAEVGPDGALWICDWYNIIIQHNPTPSRNSAGINAQTGKGNAYETPHRDKEHGRIYRLYPTGSKDDANPGLDPSRPASLLKGLQHPNLFWRLTAQRLLEEQGDVTLAKELISLAKTNAEAGSHALYALDSLGQLTPSLLTDFLTQGQPAARRAAIALANPDQLKRAFLSDGTIKAEGRELADILVGLSLAGSDPAIGEALHNLAANQPGVIFEDSTLRDAWNIAARRHATTVLAAAGDRTTEEKSEPENLLPNGDFEEADNGQPSNWNDLRVYAGAGADQITVSTSPDGRSGNCLKITAKDYSDCGVAISVPVKRGVRYRLSGWLKTENLETRNNAPGALINLHGGQRTRSLKGTNEWTQVSVEFEAGSDRDALIHCLLSGYGVGRGTVYFDDLSLIALGNSNSLAGALESLQTFADQGDKPSVPTQRKFEPDSEIHERGLAVYSLTCVACHGVDGKGVPHSFPPLDGSSWATGDPERVAKIVLHGLMGPLERNGDQFNSAMPPLGSTLDDQQIADVMTYVRQTWSNDASPVSADFVKKVRQDTSKQQMMYQVKELEN</sequence>
<dbReference type="GO" id="GO:0020037">
    <property type="term" value="F:heme binding"/>
    <property type="evidence" value="ECO:0007669"/>
    <property type="project" value="InterPro"/>
</dbReference>